<proteinExistence type="predicted"/>
<dbReference type="EMBL" id="JABELX010000004">
    <property type="protein sequence ID" value="NNH70980.1"/>
    <property type="molecule type" value="Genomic_DNA"/>
</dbReference>
<dbReference type="Pfam" id="PF13830">
    <property type="entry name" value="DUF4192"/>
    <property type="match status" value="1"/>
</dbReference>
<accession>A0A849C3G1</accession>
<protein>
    <submittedName>
        <fullName evidence="1">DUF4192 domain-containing protein</fullName>
    </submittedName>
</protein>
<dbReference type="AlphaFoldDB" id="A0A849C3G1"/>
<organism evidence="1 2">
    <name type="scientific">Nocardia uniformis</name>
    <dbReference type="NCBI Taxonomy" id="53432"/>
    <lineage>
        <taxon>Bacteria</taxon>
        <taxon>Bacillati</taxon>
        <taxon>Actinomycetota</taxon>
        <taxon>Actinomycetes</taxon>
        <taxon>Mycobacteriales</taxon>
        <taxon>Nocardiaceae</taxon>
        <taxon>Nocardia</taxon>
    </lineage>
</organism>
<gene>
    <name evidence="1" type="ORF">HLB23_14095</name>
</gene>
<keyword evidence="2" id="KW-1185">Reference proteome</keyword>
<name>A0A849C3G1_9NOCA</name>
<dbReference type="InterPro" id="IPR025447">
    <property type="entry name" value="DUF4192"/>
</dbReference>
<evidence type="ECO:0000313" key="1">
    <source>
        <dbReference type="EMBL" id="NNH70980.1"/>
    </source>
</evidence>
<comment type="caution">
    <text evidence="1">The sequence shown here is derived from an EMBL/GenBank/DDBJ whole genome shotgun (WGS) entry which is preliminary data.</text>
</comment>
<sequence length="444" mass="48184">MGGRTLHRRRGRSSRVCLIWCANSSDCGWSRGFLGLTAHWRRRCRRVAPTAPRRGARIRFRLGAALLGLRPILEELSMSFEALLEEPGDFIAAVPAMLGIVPERSLVVVVLKNASDRKHDVHAVVRLDLPPVEQYSQLPQCILRICRRSEAVAVLAVIVDDRVSRPNADSDDLSYVDHRRMLGVLRDGLAGYGVAVAGAWGVAGIHVGAHWWNIDSPRCCGLLPDPSVSQVAVQRVVEGHVFRGTRTELAETVAVDDSLRDQVSLDLPDLVTDAQRRLVRAVAINNPDAYSRMALWRVMSVIKQVADSADVSPHTIAEVAVALRDIAVRDAMFGVAGGAHARPAERLWGVLTRALPDPDRAEAATLLAFSAYLRGEGVLAAIALEQALVSDPMHRMALLLDAALQAAMPPDRLNQLVRCGVETAAELRIDIGAAATDSGMGVVR</sequence>
<reference evidence="1 2" key="1">
    <citation type="submission" date="2020-05" db="EMBL/GenBank/DDBJ databases">
        <title>MicrobeNet Type strains.</title>
        <authorList>
            <person name="Nicholson A.C."/>
        </authorList>
    </citation>
    <scope>NUCLEOTIDE SEQUENCE [LARGE SCALE GENOMIC DNA]</scope>
    <source>
        <strain evidence="1 2">JCM 3224</strain>
    </source>
</reference>
<evidence type="ECO:0000313" key="2">
    <source>
        <dbReference type="Proteomes" id="UP000586827"/>
    </source>
</evidence>
<dbReference type="Proteomes" id="UP000586827">
    <property type="component" value="Unassembled WGS sequence"/>
</dbReference>